<keyword evidence="2" id="KW-1185">Reference proteome</keyword>
<dbReference type="SUPFAM" id="SSF51306">
    <property type="entry name" value="LexA/Signal peptidase"/>
    <property type="match status" value="1"/>
</dbReference>
<dbReference type="EMBL" id="LGRX02001903">
    <property type="protein sequence ID" value="KAK3285252.1"/>
    <property type="molecule type" value="Genomic_DNA"/>
</dbReference>
<reference evidence="1 2" key="1">
    <citation type="journal article" date="2015" name="Genome Biol. Evol.">
        <title>Comparative Genomics of a Bacterivorous Green Alga Reveals Evolutionary Causalities and Consequences of Phago-Mixotrophic Mode of Nutrition.</title>
        <authorList>
            <person name="Burns J.A."/>
            <person name="Paasch A."/>
            <person name="Narechania A."/>
            <person name="Kim E."/>
        </authorList>
    </citation>
    <scope>NUCLEOTIDE SEQUENCE [LARGE SCALE GENOMIC DNA]</scope>
    <source>
        <strain evidence="1 2">PLY_AMNH</strain>
    </source>
</reference>
<dbReference type="GO" id="GO:0004252">
    <property type="term" value="F:serine-type endopeptidase activity"/>
    <property type="evidence" value="ECO:0007669"/>
    <property type="project" value="InterPro"/>
</dbReference>
<evidence type="ECO:0000313" key="1">
    <source>
        <dbReference type="EMBL" id="KAK3285252.1"/>
    </source>
</evidence>
<evidence type="ECO:0008006" key="3">
    <source>
        <dbReference type="Google" id="ProtNLM"/>
    </source>
</evidence>
<sequence>MSFKLSFSHLRYSKTKLVDAAMTAGKALLFDNLSLAEASNVMKTEFERPLTKTVTFLSKAMAPTLNDHPASDTKGEKLLLRTLVDPSQRSVYVGDVVAVKVPLETGEKVLVRRLVAQEGDEMISDDSEDEPFRIPRDHCWILGDNEDIPYQEAEDSRTHGPVPYSSIIGRVLYSCRSSTDHGSVENSEDAMEDDQPILEQTFNFPGSTTGARLAYTAFSNSNVTLVEGCTETNHTVGRLFYFIWKESISCGSVCPMQKTVS</sequence>
<dbReference type="Proteomes" id="UP001190700">
    <property type="component" value="Unassembled WGS sequence"/>
</dbReference>
<dbReference type="Gene3D" id="2.10.109.10">
    <property type="entry name" value="Umud Fragment, subunit A"/>
    <property type="match status" value="1"/>
</dbReference>
<protein>
    <recommendedName>
        <fullName evidence="3">Mitochondrial inner membrane protease subunit 2</fullName>
    </recommendedName>
</protein>
<organism evidence="1 2">
    <name type="scientific">Cymbomonas tetramitiformis</name>
    <dbReference type="NCBI Taxonomy" id="36881"/>
    <lineage>
        <taxon>Eukaryota</taxon>
        <taxon>Viridiplantae</taxon>
        <taxon>Chlorophyta</taxon>
        <taxon>Pyramimonadophyceae</taxon>
        <taxon>Pyramimonadales</taxon>
        <taxon>Pyramimonadaceae</taxon>
        <taxon>Cymbomonas</taxon>
    </lineage>
</organism>
<dbReference type="InterPro" id="IPR036286">
    <property type="entry name" value="LexA/Signal_pep-like_sf"/>
</dbReference>
<dbReference type="InterPro" id="IPR053307">
    <property type="entry name" value="Mitochondrial_IM_protease"/>
</dbReference>
<gene>
    <name evidence="1" type="ORF">CYMTET_7138</name>
</gene>
<accession>A0AAE0GW26</accession>
<name>A0AAE0GW26_9CHLO</name>
<dbReference type="InterPro" id="IPR019533">
    <property type="entry name" value="Peptidase_S26"/>
</dbReference>
<dbReference type="PANTHER" id="PTHR47040:SF1">
    <property type="entry name" value="MITOCHONDRIAL ATP-INDEPENDENT INNER MEMBRANE PROTEASE SUBUNIT 2"/>
    <property type="match status" value="1"/>
</dbReference>
<dbReference type="GO" id="GO:0006465">
    <property type="term" value="P:signal peptide processing"/>
    <property type="evidence" value="ECO:0007669"/>
    <property type="project" value="InterPro"/>
</dbReference>
<evidence type="ECO:0000313" key="2">
    <source>
        <dbReference type="Proteomes" id="UP001190700"/>
    </source>
</evidence>
<comment type="caution">
    <text evidence="1">The sequence shown here is derived from an EMBL/GenBank/DDBJ whole genome shotgun (WGS) entry which is preliminary data.</text>
</comment>
<dbReference type="PANTHER" id="PTHR47040">
    <property type="entry name" value="OSJNBA0068L06.9 PROTEIN"/>
    <property type="match status" value="1"/>
</dbReference>
<dbReference type="CDD" id="cd06530">
    <property type="entry name" value="S26_SPase_I"/>
    <property type="match status" value="1"/>
</dbReference>
<proteinExistence type="predicted"/>
<dbReference type="AlphaFoldDB" id="A0AAE0GW26"/>